<sequence length="47" mass="5054">MLARRWPTILICLMLGVVAAEAAIAVSTPVYAARTQLFVATRSGAHR</sequence>
<proteinExistence type="predicted"/>
<keyword evidence="2" id="KW-1185">Reference proteome</keyword>
<organism evidence="1 2">
    <name type="scientific">Streptomyces alanosinicus</name>
    <dbReference type="NCBI Taxonomy" id="68171"/>
    <lineage>
        <taxon>Bacteria</taxon>
        <taxon>Bacillati</taxon>
        <taxon>Actinomycetota</taxon>
        <taxon>Actinomycetes</taxon>
        <taxon>Kitasatosporales</taxon>
        <taxon>Streptomycetaceae</taxon>
        <taxon>Streptomyces</taxon>
    </lineage>
</organism>
<comment type="caution">
    <text evidence="1">The sequence shown here is derived from an EMBL/GenBank/DDBJ whole genome shotgun (WGS) entry which is preliminary data.</text>
</comment>
<reference evidence="1" key="2">
    <citation type="submission" date="2020-09" db="EMBL/GenBank/DDBJ databases">
        <authorList>
            <person name="Sun Q."/>
            <person name="Ohkuma M."/>
        </authorList>
    </citation>
    <scope>NUCLEOTIDE SEQUENCE</scope>
    <source>
        <strain evidence="1">JCM 4714</strain>
    </source>
</reference>
<protein>
    <submittedName>
        <fullName evidence="1">Uncharacterized protein</fullName>
    </submittedName>
</protein>
<dbReference type="AlphaFoldDB" id="A0A918YMG2"/>
<evidence type="ECO:0000313" key="2">
    <source>
        <dbReference type="Proteomes" id="UP000655443"/>
    </source>
</evidence>
<evidence type="ECO:0000313" key="1">
    <source>
        <dbReference type="EMBL" id="GHE08173.1"/>
    </source>
</evidence>
<dbReference type="EMBL" id="BMVG01000016">
    <property type="protein sequence ID" value="GHE08173.1"/>
    <property type="molecule type" value="Genomic_DNA"/>
</dbReference>
<name>A0A918YMG2_9ACTN</name>
<gene>
    <name evidence="1" type="ORF">GCM10010339_55510</name>
</gene>
<accession>A0A918YMG2</accession>
<dbReference type="Proteomes" id="UP000655443">
    <property type="component" value="Unassembled WGS sequence"/>
</dbReference>
<reference evidence="1" key="1">
    <citation type="journal article" date="2014" name="Int. J. Syst. Evol. Microbiol.">
        <title>Complete genome sequence of Corynebacterium casei LMG S-19264T (=DSM 44701T), isolated from a smear-ripened cheese.</title>
        <authorList>
            <consortium name="US DOE Joint Genome Institute (JGI-PGF)"/>
            <person name="Walter F."/>
            <person name="Albersmeier A."/>
            <person name="Kalinowski J."/>
            <person name="Ruckert C."/>
        </authorList>
    </citation>
    <scope>NUCLEOTIDE SEQUENCE</scope>
    <source>
        <strain evidence="1">JCM 4714</strain>
    </source>
</reference>